<evidence type="ECO:0000313" key="2">
    <source>
        <dbReference type="EMBL" id="TKV56349.1"/>
    </source>
</evidence>
<dbReference type="InterPro" id="IPR004360">
    <property type="entry name" value="Glyas_Fos-R_dOase_dom"/>
</dbReference>
<dbReference type="PANTHER" id="PTHR34109:SF1">
    <property type="entry name" value="VOC DOMAIN-CONTAINING PROTEIN"/>
    <property type="match status" value="1"/>
</dbReference>
<dbReference type="Pfam" id="PF00903">
    <property type="entry name" value="Glyoxalase"/>
    <property type="match status" value="1"/>
</dbReference>
<dbReference type="Gene3D" id="3.30.720.110">
    <property type="match status" value="1"/>
</dbReference>
<organism evidence="2 3">
    <name type="scientific">Nakamurella flava</name>
    <dbReference type="NCBI Taxonomy" id="2576308"/>
    <lineage>
        <taxon>Bacteria</taxon>
        <taxon>Bacillati</taxon>
        <taxon>Actinomycetota</taxon>
        <taxon>Actinomycetes</taxon>
        <taxon>Nakamurellales</taxon>
        <taxon>Nakamurellaceae</taxon>
        <taxon>Nakamurella</taxon>
    </lineage>
</organism>
<gene>
    <name evidence="2" type="ORF">FDO65_20525</name>
</gene>
<dbReference type="InterPro" id="IPR029068">
    <property type="entry name" value="Glyas_Bleomycin-R_OHBP_Dase"/>
</dbReference>
<dbReference type="RefSeq" id="WP_137451618.1">
    <property type="nucleotide sequence ID" value="NZ_SZZH01000007.1"/>
</dbReference>
<dbReference type="AlphaFoldDB" id="A0A4U6Q904"/>
<evidence type="ECO:0000313" key="3">
    <source>
        <dbReference type="Proteomes" id="UP000306985"/>
    </source>
</evidence>
<keyword evidence="3" id="KW-1185">Reference proteome</keyword>
<protein>
    <recommendedName>
        <fullName evidence="1">VOC domain-containing protein</fullName>
    </recommendedName>
</protein>
<dbReference type="PROSITE" id="PS51819">
    <property type="entry name" value="VOC"/>
    <property type="match status" value="1"/>
</dbReference>
<dbReference type="InterPro" id="IPR037523">
    <property type="entry name" value="VOC_core"/>
</dbReference>
<dbReference type="OrthoDB" id="9795306at2"/>
<proteinExistence type="predicted"/>
<accession>A0A4U6Q904</accession>
<reference evidence="2 3" key="1">
    <citation type="submission" date="2019-05" db="EMBL/GenBank/DDBJ databases">
        <title>Nakamurella sp. N5BH11, whole genome shotgun sequence.</title>
        <authorList>
            <person name="Tuo L."/>
        </authorList>
    </citation>
    <scope>NUCLEOTIDE SEQUENCE [LARGE SCALE GENOMIC DNA]</scope>
    <source>
        <strain evidence="2 3">N5BH11</strain>
    </source>
</reference>
<evidence type="ECO:0000259" key="1">
    <source>
        <dbReference type="PROSITE" id="PS51819"/>
    </source>
</evidence>
<dbReference type="EMBL" id="SZZH01000007">
    <property type="protein sequence ID" value="TKV56349.1"/>
    <property type="molecule type" value="Genomic_DNA"/>
</dbReference>
<comment type="caution">
    <text evidence="2">The sequence shown here is derived from an EMBL/GenBank/DDBJ whole genome shotgun (WGS) entry which is preliminary data.</text>
</comment>
<dbReference type="Proteomes" id="UP000306985">
    <property type="component" value="Unassembled WGS sequence"/>
</dbReference>
<dbReference type="SUPFAM" id="SSF54593">
    <property type="entry name" value="Glyoxalase/Bleomycin resistance protein/Dihydroxybiphenyl dioxygenase"/>
    <property type="match status" value="1"/>
</dbReference>
<feature type="domain" description="VOC" evidence="1">
    <location>
        <begin position="13"/>
        <end position="133"/>
    </location>
</feature>
<dbReference type="PANTHER" id="PTHR34109">
    <property type="entry name" value="BNAUNNG04460D PROTEIN-RELATED"/>
    <property type="match status" value="1"/>
</dbReference>
<dbReference type="Gene3D" id="3.30.720.120">
    <property type="match status" value="1"/>
</dbReference>
<name>A0A4U6Q904_9ACTN</name>
<sequence>MDTSSDRSFPPAGAGATLNPFVVVDGAAALVDFVVAVFGGTEVAQARTSMSDGRLIHAEVTVGTAHLLLADRLAGWPAHPALLQIWVTDVAAVLTAAVAHGARVVTPATPFYGETTLGRMADPWGNLWWLYAPAPGQADPRPVWEGGDDTVFRTLDVEMRGRQSLSAG</sequence>